<evidence type="ECO:0000313" key="3">
    <source>
        <dbReference type="Proteomes" id="UP000445582"/>
    </source>
</evidence>
<dbReference type="AlphaFoldDB" id="A0A844YEX6"/>
<proteinExistence type="predicted"/>
<organism evidence="2 3">
    <name type="scientific">Qipengyuania oceanensis</name>
    <dbReference type="NCBI Taxonomy" id="1463597"/>
    <lineage>
        <taxon>Bacteria</taxon>
        <taxon>Pseudomonadati</taxon>
        <taxon>Pseudomonadota</taxon>
        <taxon>Alphaproteobacteria</taxon>
        <taxon>Sphingomonadales</taxon>
        <taxon>Erythrobacteraceae</taxon>
        <taxon>Qipengyuania</taxon>
    </lineage>
</organism>
<comment type="caution">
    <text evidence="2">The sequence shown here is derived from an EMBL/GenBank/DDBJ whole genome shotgun (WGS) entry which is preliminary data.</text>
</comment>
<dbReference type="PANTHER" id="PTHR37946:SF1">
    <property type="entry name" value="SLL1969 PROTEIN"/>
    <property type="match status" value="1"/>
</dbReference>
<dbReference type="Pfam" id="PF00561">
    <property type="entry name" value="Abhydrolase_1"/>
    <property type="match status" value="1"/>
</dbReference>
<evidence type="ECO:0000259" key="1">
    <source>
        <dbReference type="Pfam" id="PF00561"/>
    </source>
</evidence>
<dbReference type="InterPro" id="IPR029058">
    <property type="entry name" value="AB_hydrolase_fold"/>
</dbReference>
<dbReference type="SUPFAM" id="SSF53474">
    <property type="entry name" value="alpha/beta-Hydrolases"/>
    <property type="match status" value="1"/>
</dbReference>
<evidence type="ECO:0000313" key="2">
    <source>
        <dbReference type="EMBL" id="MXO62213.1"/>
    </source>
</evidence>
<dbReference type="OrthoDB" id="7389193at2"/>
<feature type="domain" description="AB hydrolase-1" evidence="1">
    <location>
        <begin position="129"/>
        <end position="177"/>
    </location>
</feature>
<dbReference type="EMBL" id="WTYN01000001">
    <property type="protein sequence ID" value="MXO62213.1"/>
    <property type="molecule type" value="Genomic_DNA"/>
</dbReference>
<dbReference type="RefSeq" id="WP_160675363.1">
    <property type="nucleotide sequence ID" value="NZ_WTYN01000001.1"/>
</dbReference>
<protein>
    <submittedName>
        <fullName evidence="2">Alpha/beta fold hydrolase</fullName>
    </submittedName>
</protein>
<dbReference type="InterPro" id="IPR000073">
    <property type="entry name" value="AB_hydrolase_1"/>
</dbReference>
<name>A0A844YEX6_9SPHN</name>
<keyword evidence="2" id="KW-0378">Hydrolase</keyword>
<gene>
    <name evidence="2" type="ORF">GRI48_04225</name>
</gene>
<dbReference type="Proteomes" id="UP000445582">
    <property type="component" value="Unassembled WGS sequence"/>
</dbReference>
<dbReference type="GO" id="GO:0016787">
    <property type="term" value="F:hydrolase activity"/>
    <property type="evidence" value="ECO:0007669"/>
    <property type="project" value="UniProtKB-KW"/>
</dbReference>
<keyword evidence="3" id="KW-1185">Reference proteome</keyword>
<accession>A0A844YEX6</accession>
<dbReference type="Gene3D" id="3.40.50.1820">
    <property type="entry name" value="alpha/beta hydrolase"/>
    <property type="match status" value="1"/>
</dbReference>
<reference evidence="2 3" key="1">
    <citation type="submission" date="2019-12" db="EMBL/GenBank/DDBJ databases">
        <title>Genomic-based taxomic classification of the family Erythrobacteraceae.</title>
        <authorList>
            <person name="Xu L."/>
        </authorList>
    </citation>
    <scope>NUCLEOTIDE SEQUENCE [LARGE SCALE GENOMIC DNA]</scope>
    <source>
        <strain evidence="2 3">MCCC 1A09965</strain>
    </source>
</reference>
<dbReference type="PANTHER" id="PTHR37946">
    <property type="entry name" value="SLL1969 PROTEIN"/>
    <property type="match status" value="1"/>
</dbReference>
<sequence>MASLSIMTSVAANRQELARRWALAVEPCPEQVSSPPLKLLLRELDWMAEPVRRKRRGPLDIATSDNPKTVMMLPGFAAHPLRMRYMARQIERAGHTVKRWGLGLNLGPTQERFDVLEKRLADICTRYEGKVTLVGWSLGGIFARELAKRHPQCVDKVITMGSPFSGSQRANNAWRAYQFVTGHRVDSPPIEADIAGKPPVETVALWSPCDGVVSPRSACGRPGERDRAIALRCTHMGFSFSPEAIRAVLAEL</sequence>